<proteinExistence type="predicted"/>
<keyword evidence="4" id="KW-1185">Reference proteome</keyword>
<dbReference type="OrthoDB" id="2259334at2759"/>
<evidence type="ECO:0000313" key="3">
    <source>
        <dbReference type="EMBL" id="KAG2209939.1"/>
    </source>
</evidence>
<protein>
    <submittedName>
        <fullName evidence="3">Uncharacterized protein</fullName>
    </submittedName>
</protein>
<dbReference type="Proteomes" id="UP000603453">
    <property type="component" value="Unassembled WGS sequence"/>
</dbReference>
<accession>A0A8H7REG5</accession>
<gene>
    <name evidence="3" type="ORF">INT47_003374</name>
</gene>
<feature type="region of interest" description="Disordered" evidence="2">
    <location>
        <begin position="199"/>
        <end position="249"/>
    </location>
</feature>
<dbReference type="AlphaFoldDB" id="A0A8H7REG5"/>
<sequence>MNNTEANNNTPNNIRGRGRGRGRVVEMDVEHNTTPVNNSNAQTDNTIPENNNADVEDDNEPSRPYVVWPEVANCILLEITAGTYSHLLKRGDTTFKQFIWGFVADVTQVTRETGVGGTVPNVPYYEEIAKITQDNPSIQPEVIYESINMEENGIRSYRRSNDIDLMNTIGSDGPETTYLTPTEVDQLVIQKALADRYPTEESVDTEGYPILPSSTAPTLIPPTPISAPPPASTTPTSTPTDPRPAGPTPTELVIAVDKTEAVWRSSLKRSIEALEVDLKEKEREVQNIKKKKVSKEQL</sequence>
<keyword evidence="1" id="KW-0175">Coiled coil</keyword>
<evidence type="ECO:0000256" key="2">
    <source>
        <dbReference type="SAM" id="MobiDB-lite"/>
    </source>
</evidence>
<comment type="caution">
    <text evidence="3">The sequence shown here is derived from an EMBL/GenBank/DDBJ whole genome shotgun (WGS) entry which is preliminary data.</text>
</comment>
<evidence type="ECO:0000256" key="1">
    <source>
        <dbReference type="SAM" id="Coils"/>
    </source>
</evidence>
<feature type="compositionally biased region" description="Low complexity" evidence="2">
    <location>
        <begin position="1"/>
        <end position="15"/>
    </location>
</feature>
<evidence type="ECO:0000313" key="4">
    <source>
        <dbReference type="Proteomes" id="UP000603453"/>
    </source>
</evidence>
<dbReference type="EMBL" id="JAEPRD010000013">
    <property type="protein sequence ID" value="KAG2209939.1"/>
    <property type="molecule type" value="Genomic_DNA"/>
</dbReference>
<name>A0A8H7REG5_9FUNG</name>
<organism evidence="3 4">
    <name type="scientific">Mucor saturninus</name>
    <dbReference type="NCBI Taxonomy" id="64648"/>
    <lineage>
        <taxon>Eukaryota</taxon>
        <taxon>Fungi</taxon>
        <taxon>Fungi incertae sedis</taxon>
        <taxon>Mucoromycota</taxon>
        <taxon>Mucoromycotina</taxon>
        <taxon>Mucoromycetes</taxon>
        <taxon>Mucorales</taxon>
        <taxon>Mucorineae</taxon>
        <taxon>Mucoraceae</taxon>
        <taxon>Mucor</taxon>
    </lineage>
</organism>
<feature type="coiled-coil region" evidence="1">
    <location>
        <begin position="264"/>
        <end position="298"/>
    </location>
</feature>
<feature type="compositionally biased region" description="Polar residues" evidence="2">
    <location>
        <begin position="32"/>
        <end position="48"/>
    </location>
</feature>
<reference evidence="3" key="1">
    <citation type="submission" date="2020-12" db="EMBL/GenBank/DDBJ databases">
        <title>Metabolic potential, ecology and presence of endohyphal bacteria is reflected in genomic diversity of Mucoromycotina.</title>
        <authorList>
            <person name="Muszewska A."/>
            <person name="Okrasinska A."/>
            <person name="Steczkiewicz K."/>
            <person name="Drgas O."/>
            <person name="Orlowska M."/>
            <person name="Perlinska-Lenart U."/>
            <person name="Aleksandrzak-Piekarczyk T."/>
            <person name="Szatraj K."/>
            <person name="Zielenkiewicz U."/>
            <person name="Pilsyk S."/>
            <person name="Malc E."/>
            <person name="Mieczkowski P."/>
            <person name="Kruszewska J.S."/>
            <person name="Biernat P."/>
            <person name="Pawlowska J."/>
        </authorList>
    </citation>
    <scope>NUCLEOTIDE SEQUENCE</scope>
    <source>
        <strain evidence="3">WA0000017839</strain>
    </source>
</reference>
<feature type="region of interest" description="Disordered" evidence="2">
    <location>
        <begin position="1"/>
        <end position="60"/>
    </location>
</feature>
<feature type="compositionally biased region" description="Pro residues" evidence="2">
    <location>
        <begin position="219"/>
        <end position="232"/>
    </location>
</feature>